<gene>
    <name evidence="2" type="ORF">Tbon_09260</name>
</gene>
<organism evidence="2 3">
    <name type="scientific">Tepidiforma bonchosmolovskayae</name>
    <dbReference type="NCBI Taxonomy" id="2601677"/>
    <lineage>
        <taxon>Bacteria</taxon>
        <taxon>Bacillati</taxon>
        <taxon>Chloroflexota</taxon>
        <taxon>Tepidiformia</taxon>
        <taxon>Tepidiformales</taxon>
        <taxon>Tepidiformaceae</taxon>
        <taxon>Tepidiforma</taxon>
    </lineage>
</organism>
<reference evidence="2 3" key="1">
    <citation type="submission" date="2019-10" db="EMBL/GenBank/DDBJ databases">
        <title>Thermopilla bonchosmolovskayae gen. nov., sp. nov., a moderately thermophilic Chloroflexi bacterium from a Chukotka hot spring (Arctic, Russia), representing a novel classis Thermopillaia, which include previously uncultivated lineage OLB14.</title>
        <authorList>
            <person name="Kochetkova T.V."/>
            <person name="Zayulina K.S."/>
            <person name="Zhigarkov V.S."/>
            <person name="Minaev N.V."/>
            <person name="Novikov A."/>
            <person name="Toshchakov S.V."/>
            <person name="Elcheninov A.G."/>
            <person name="Kublanov I.V."/>
        </authorList>
    </citation>
    <scope>NUCLEOTIDE SEQUENCE [LARGE SCALE GENOMIC DNA]</scope>
    <source>
        <strain evidence="2 3">3753O</strain>
    </source>
</reference>
<evidence type="ECO:0008006" key="4">
    <source>
        <dbReference type="Google" id="ProtNLM"/>
    </source>
</evidence>
<dbReference type="Proteomes" id="UP000326331">
    <property type="component" value="Chromosome"/>
</dbReference>
<dbReference type="EMBL" id="CP042829">
    <property type="protein sequence ID" value="QFG03477.1"/>
    <property type="molecule type" value="Genomic_DNA"/>
</dbReference>
<proteinExistence type="predicted"/>
<evidence type="ECO:0000313" key="3">
    <source>
        <dbReference type="Proteomes" id="UP000326331"/>
    </source>
</evidence>
<accession>A0ABX6C2G3</accession>
<name>A0ABX6C2G3_9CHLR</name>
<dbReference type="NCBIfam" id="TIGR02530">
    <property type="entry name" value="flg_new"/>
    <property type="match status" value="1"/>
</dbReference>
<sequence length="123" mass="12692">MIDRTAPIGPAGLPRPAAPAPAAAAPGGPAFADLLQRATTRVALSNHAAKRIERRELALDAPKLQRLESAIDRAAGKGARSTVVMLDNLAVIVDVPGRTVVTALDTASGKEHVFTNIDSVVIA</sequence>
<keyword evidence="3" id="KW-1185">Reference proteome</keyword>
<dbReference type="Pfam" id="PF12611">
    <property type="entry name" value="Flagellar_put"/>
    <property type="match status" value="1"/>
</dbReference>
<evidence type="ECO:0000313" key="2">
    <source>
        <dbReference type="EMBL" id="QFG03477.1"/>
    </source>
</evidence>
<protein>
    <recommendedName>
        <fullName evidence="4">Flagellar protein</fullName>
    </recommendedName>
</protein>
<evidence type="ECO:0000256" key="1">
    <source>
        <dbReference type="SAM" id="MobiDB-lite"/>
    </source>
</evidence>
<dbReference type="InterPro" id="IPR013367">
    <property type="entry name" value="Flagellar_put"/>
</dbReference>
<dbReference type="RefSeq" id="WP_158067439.1">
    <property type="nucleotide sequence ID" value="NZ_CP042829.1"/>
</dbReference>
<feature type="region of interest" description="Disordered" evidence="1">
    <location>
        <begin position="1"/>
        <end position="26"/>
    </location>
</feature>